<evidence type="ECO:0000313" key="2">
    <source>
        <dbReference type="EMBL" id="NUU88716.1"/>
    </source>
</evidence>
<keyword evidence="1" id="KW-0472">Membrane</keyword>
<dbReference type="EMBL" id="GILB01008383">
    <property type="protein sequence ID" value="NUU88716.1"/>
    <property type="molecule type" value="Transcribed_RNA"/>
</dbReference>
<accession>A0A6M2EXE8</accession>
<keyword evidence="1" id="KW-0812">Transmembrane</keyword>
<evidence type="ECO:0000256" key="1">
    <source>
        <dbReference type="SAM" id="Phobius"/>
    </source>
</evidence>
<keyword evidence="1" id="KW-1133">Transmembrane helix</keyword>
<feature type="transmembrane region" description="Helical" evidence="1">
    <location>
        <begin position="74"/>
        <end position="97"/>
    </location>
</feature>
<dbReference type="AlphaFoldDB" id="A0A6M2EXE8"/>
<reference evidence="2" key="1">
    <citation type="submission" date="2020-03" db="EMBL/GenBank/DDBJ databases">
        <authorList>
            <person name="Zhang R."/>
        </authorList>
    </citation>
    <scope>NUCLEOTIDE SEQUENCE</scope>
</reference>
<feature type="transmembrane region" description="Helical" evidence="1">
    <location>
        <begin position="26"/>
        <end position="53"/>
    </location>
</feature>
<protein>
    <submittedName>
        <fullName evidence="2">Uncharacterized protein</fullName>
    </submittedName>
</protein>
<name>A0A6M2EXE8_9ROSI</name>
<proteinExistence type="predicted"/>
<sequence>MVACEFMFSKSTCFPLPWYFSSMNSISLFVLDLSVSSVALVCVVGRLVCELLSSLMEFAGYGMECSGFMRGNEFPLVTSFVFLYVLYFSCNVLLFMLDNLNACPVLLIT</sequence>
<organism evidence="2">
    <name type="scientific">Populus davidiana</name>
    <dbReference type="NCBI Taxonomy" id="266767"/>
    <lineage>
        <taxon>Eukaryota</taxon>
        <taxon>Viridiplantae</taxon>
        <taxon>Streptophyta</taxon>
        <taxon>Embryophyta</taxon>
        <taxon>Tracheophyta</taxon>
        <taxon>Spermatophyta</taxon>
        <taxon>Magnoliopsida</taxon>
        <taxon>eudicotyledons</taxon>
        <taxon>Gunneridae</taxon>
        <taxon>Pentapetalae</taxon>
        <taxon>rosids</taxon>
        <taxon>fabids</taxon>
        <taxon>Malpighiales</taxon>
        <taxon>Salicaceae</taxon>
        <taxon>Saliceae</taxon>
        <taxon>Populus</taxon>
    </lineage>
</organism>